<dbReference type="AlphaFoldDB" id="I3SMS8"/>
<proteinExistence type="evidence at transcript level"/>
<protein>
    <submittedName>
        <fullName evidence="1">Uncharacterized protein</fullName>
    </submittedName>
</protein>
<dbReference type="EMBL" id="BT141776">
    <property type="protein sequence ID" value="AFK41570.1"/>
    <property type="molecule type" value="mRNA"/>
</dbReference>
<accession>I3SMS8</accession>
<reference evidence="1" key="1">
    <citation type="submission" date="2012-05" db="EMBL/GenBank/DDBJ databases">
        <authorList>
            <person name="Krishnakumar V."/>
            <person name="Cheung F."/>
            <person name="Xiao Y."/>
            <person name="Chan A."/>
            <person name="Moskal W.A."/>
            <person name="Town C.D."/>
        </authorList>
    </citation>
    <scope>NUCLEOTIDE SEQUENCE</scope>
</reference>
<name>I3SMS8_MEDTR</name>
<sequence>MLKVKPIPGTLVLVRDFISMLRKRNGRIGACMTMLSRNCQNF</sequence>
<evidence type="ECO:0000313" key="1">
    <source>
        <dbReference type="EMBL" id="AFK41570.1"/>
    </source>
</evidence>
<organism evidence="1">
    <name type="scientific">Medicago truncatula</name>
    <name type="common">Barrel medic</name>
    <name type="synonym">Medicago tribuloides</name>
    <dbReference type="NCBI Taxonomy" id="3880"/>
    <lineage>
        <taxon>Eukaryota</taxon>
        <taxon>Viridiplantae</taxon>
        <taxon>Streptophyta</taxon>
        <taxon>Embryophyta</taxon>
        <taxon>Tracheophyta</taxon>
        <taxon>Spermatophyta</taxon>
        <taxon>Magnoliopsida</taxon>
        <taxon>eudicotyledons</taxon>
        <taxon>Gunneridae</taxon>
        <taxon>Pentapetalae</taxon>
        <taxon>rosids</taxon>
        <taxon>fabids</taxon>
        <taxon>Fabales</taxon>
        <taxon>Fabaceae</taxon>
        <taxon>Papilionoideae</taxon>
        <taxon>50 kb inversion clade</taxon>
        <taxon>NPAAA clade</taxon>
        <taxon>Hologalegina</taxon>
        <taxon>IRL clade</taxon>
        <taxon>Trifolieae</taxon>
        <taxon>Medicago</taxon>
    </lineage>
</organism>